<comment type="caution">
    <text evidence="1">The sequence shown here is derived from an EMBL/GenBank/DDBJ whole genome shotgun (WGS) entry which is preliminary data.</text>
</comment>
<keyword evidence="2" id="KW-1185">Reference proteome</keyword>
<accession>A0ABW1PNF9</accession>
<sequence>MKKHITLLFLFFVSIAFSQVQKLGALSSGQFLDSAIIYEENGEDVWGYLLAYKIDKKSKEVYELEYVVLDKNLNKLTSAKFLEGMFDTLLLKFKIELTFVKKIKNQLIIGINDKANNTELAARVYINHRFRTLNLDTFAFSKEFVLEDFKMIDRDYAAGTNTTIDDFWNVQQLIKTKGNYLFGFATPAYNPKAVAYMSEQRHKDKITKSIKSFAVLDEKMNIVWKKEINAGDSKIFDEYSYFDSDTDVLLLQKYRHGTKDKEPRSIEIYNLHNGDLIGEMPFLDAKYLMFPDRAEFTKDKVAFYVQLYDNKNMLYEEVVGFSKVIFDKKTGKELNRDHFLWENFKPHLQITNKYGEYDKYGKILPQDFVLLENGNTLIVAEGYKSKRSSEILDLFMVELLPDMSIKYFKKIDKNKISLQNINAAGIELRQYGYFDFLYKQKLNNREEYVFFYANNEREGSKYERRKNPSWVLGIITFVDGEFNYDKLQLTKKASQIIPGKAKKGYVRLIEVGSDDVEMRLEKVNY</sequence>
<protein>
    <submittedName>
        <fullName evidence="1">DUF6770 family protein</fullName>
    </submittedName>
</protein>
<dbReference type="EMBL" id="JBHSQB010000008">
    <property type="protein sequence ID" value="MFC6097133.1"/>
    <property type="molecule type" value="Genomic_DNA"/>
</dbReference>
<dbReference type="RefSeq" id="WP_379792023.1">
    <property type="nucleotide sequence ID" value="NZ_JBHSQB010000008.1"/>
</dbReference>
<proteinExistence type="predicted"/>
<reference evidence="2" key="1">
    <citation type="journal article" date="2019" name="Int. J. Syst. Evol. Microbiol.">
        <title>The Global Catalogue of Microorganisms (GCM) 10K type strain sequencing project: providing services to taxonomists for standard genome sequencing and annotation.</title>
        <authorList>
            <consortium name="The Broad Institute Genomics Platform"/>
            <consortium name="The Broad Institute Genome Sequencing Center for Infectious Disease"/>
            <person name="Wu L."/>
            <person name="Ma J."/>
        </authorList>
    </citation>
    <scope>NUCLEOTIDE SEQUENCE [LARGE SCALE GENOMIC DNA]</scope>
    <source>
        <strain evidence="2">CCUG 49679</strain>
    </source>
</reference>
<dbReference type="Pfam" id="PF20559">
    <property type="entry name" value="DUF6770"/>
    <property type="match status" value="2"/>
</dbReference>
<organism evidence="1 2">
    <name type="scientific">Flavobacterium qiangtangense</name>
    <dbReference type="NCBI Taxonomy" id="1442595"/>
    <lineage>
        <taxon>Bacteria</taxon>
        <taxon>Pseudomonadati</taxon>
        <taxon>Bacteroidota</taxon>
        <taxon>Flavobacteriia</taxon>
        <taxon>Flavobacteriales</taxon>
        <taxon>Flavobacteriaceae</taxon>
        <taxon>Flavobacterium</taxon>
    </lineage>
</organism>
<evidence type="ECO:0000313" key="1">
    <source>
        <dbReference type="EMBL" id="MFC6097133.1"/>
    </source>
</evidence>
<gene>
    <name evidence="1" type="ORF">ACFPVY_10805</name>
</gene>
<dbReference type="InterPro" id="IPR046661">
    <property type="entry name" value="DUF6770"/>
</dbReference>
<dbReference type="Proteomes" id="UP001596287">
    <property type="component" value="Unassembled WGS sequence"/>
</dbReference>
<evidence type="ECO:0000313" key="2">
    <source>
        <dbReference type="Proteomes" id="UP001596287"/>
    </source>
</evidence>
<name>A0ABW1PNF9_9FLAO</name>